<evidence type="ECO:0000256" key="2">
    <source>
        <dbReference type="ARBA" id="ARBA00022454"/>
    </source>
</evidence>
<evidence type="ECO:0000256" key="1">
    <source>
        <dbReference type="ARBA" id="ARBA00004574"/>
    </source>
</evidence>
<dbReference type="PANTHER" id="PTHR14513:SF0">
    <property type="entry name" value="PROTECTION OF TELOMERES PROTEIN 1"/>
    <property type="match status" value="1"/>
</dbReference>
<dbReference type="SMART" id="SM00976">
    <property type="entry name" value="Telo_bind"/>
    <property type="match status" value="1"/>
</dbReference>
<keyword evidence="4" id="KW-0238">DNA-binding</keyword>
<feature type="domain" description="Telomeric single stranded DNA binding POT1/Cdc13" evidence="5">
    <location>
        <begin position="1"/>
        <end position="127"/>
    </location>
</feature>
<dbReference type="Gene3D" id="2.40.50.140">
    <property type="entry name" value="Nucleic acid-binding proteins"/>
    <property type="match status" value="1"/>
</dbReference>
<protein>
    <recommendedName>
        <fullName evidence="5">Telomeric single stranded DNA binding POT1/Cdc13 domain-containing protein</fullName>
    </recommendedName>
</protein>
<evidence type="ECO:0000256" key="4">
    <source>
        <dbReference type="ARBA" id="ARBA00023125"/>
    </source>
</evidence>
<dbReference type="OrthoDB" id="2186770at2759"/>
<dbReference type="EMBL" id="NBNE01000666">
    <property type="protein sequence ID" value="OWZ17942.1"/>
    <property type="molecule type" value="Genomic_DNA"/>
</dbReference>
<evidence type="ECO:0000313" key="6">
    <source>
        <dbReference type="EMBL" id="OWZ17942.1"/>
    </source>
</evidence>
<comment type="caution">
    <text evidence="6">The sequence shown here is derived from an EMBL/GenBank/DDBJ whole genome shotgun (WGS) entry which is preliminary data.</text>
</comment>
<evidence type="ECO:0000313" key="7">
    <source>
        <dbReference type="Proteomes" id="UP000198211"/>
    </source>
</evidence>
<dbReference type="GO" id="GO:0098505">
    <property type="term" value="F:G-rich strand telomeric DNA binding"/>
    <property type="evidence" value="ECO:0007669"/>
    <property type="project" value="TreeGrafter"/>
</dbReference>
<comment type="subcellular location">
    <subcellularLocation>
        <location evidence="1">Chromosome</location>
        <location evidence="1">Telomere</location>
    </subcellularLocation>
</comment>
<sequence>MTNSVDVLAAASRQTLIQSRAPPRKMTVSVTDESCPTRDKALQINVFYPTIIQMPQIKYVGDIVRFHKVKIQQYQDKIQGVGMSRATRHLVLREGDGGKLEQLAYSENWTFEQSDEERTRELIKWSKRSLDEDITLPYGCLNAPKLLADLKLAEGFIDIVVRVFHLDDSEEPVRLIIWDGSGNVTDSDPVLVHALTDRNIFVPANGLLKEVIMTSCWSLVRDMGFVDGMLTHWCRFRNLAVATDDPIPGTVVAPGRQDILRFREVTSFVLMPEFALDVQRRLALIGNGSNSNSDTTVANDQTRDRSPMVEPLLNSNNISRPMVAITVIPDYIQKNIPVTPMREILNSLQTPRKFHCCARICSIWPTDIEKICKLKSGTNGKVFIYSFALTVEEGSNSMNIIVYGKDAVSKHQLH</sequence>
<dbReference type="PANTHER" id="PTHR14513">
    <property type="entry name" value="PROTECTION OF TELOMERES 1"/>
    <property type="match status" value="1"/>
</dbReference>
<accession>A0A225WK62</accession>
<dbReference type="GO" id="GO:0010521">
    <property type="term" value="F:telomerase inhibitor activity"/>
    <property type="evidence" value="ECO:0007669"/>
    <property type="project" value="TreeGrafter"/>
</dbReference>
<dbReference type="Pfam" id="PF02765">
    <property type="entry name" value="POT1"/>
    <property type="match status" value="1"/>
</dbReference>
<dbReference type="InterPro" id="IPR028389">
    <property type="entry name" value="POT1"/>
</dbReference>
<name>A0A225WK62_9STRA</name>
<dbReference type="GO" id="GO:0032210">
    <property type="term" value="P:regulation of telomere maintenance via telomerase"/>
    <property type="evidence" value="ECO:0007669"/>
    <property type="project" value="TreeGrafter"/>
</dbReference>
<dbReference type="Proteomes" id="UP000198211">
    <property type="component" value="Unassembled WGS sequence"/>
</dbReference>
<organism evidence="6 7">
    <name type="scientific">Phytophthora megakarya</name>
    <dbReference type="NCBI Taxonomy" id="4795"/>
    <lineage>
        <taxon>Eukaryota</taxon>
        <taxon>Sar</taxon>
        <taxon>Stramenopiles</taxon>
        <taxon>Oomycota</taxon>
        <taxon>Peronosporomycetes</taxon>
        <taxon>Peronosporales</taxon>
        <taxon>Peronosporaceae</taxon>
        <taxon>Phytophthora</taxon>
    </lineage>
</organism>
<dbReference type="AlphaFoldDB" id="A0A225WK62"/>
<dbReference type="InterPro" id="IPR012340">
    <property type="entry name" value="NA-bd_OB-fold"/>
</dbReference>
<keyword evidence="7" id="KW-1185">Reference proteome</keyword>
<proteinExistence type="predicted"/>
<dbReference type="InterPro" id="IPR011564">
    <property type="entry name" value="Telomer_end-bd_POT1/Cdc13"/>
</dbReference>
<dbReference type="GO" id="GO:0016233">
    <property type="term" value="P:telomere capping"/>
    <property type="evidence" value="ECO:0007669"/>
    <property type="project" value="TreeGrafter"/>
</dbReference>
<dbReference type="GO" id="GO:0000783">
    <property type="term" value="C:nuclear telomere cap complex"/>
    <property type="evidence" value="ECO:0007669"/>
    <property type="project" value="TreeGrafter"/>
</dbReference>
<dbReference type="SUPFAM" id="SSF50249">
    <property type="entry name" value="Nucleic acid-binding proteins"/>
    <property type="match status" value="1"/>
</dbReference>
<evidence type="ECO:0000259" key="5">
    <source>
        <dbReference type="SMART" id="SM00976"/>
    </source>
</evidence>
<reference evidence="7" key="1">
    <citation type="submission" date="2017-03" db="EMBL/GenBank/DDBJ databases">
        <title>Phytopthora megakarya and P. palmivora, two closely related causual agents of cacao black pod achieved similar genome size and gene model numbers by different mechanisms.</title>
        <authorList>
            <person name="Ali S."/>
            <person name="Shao J."/>
            <person name="Larry D.J."/>
            <person name="Kronmiller B."/>
            <person name="Shen D."/>
            <person name="Strem M.D."/>
            <person name="Melnick R.L."/>
            <person name="Guiltinan M.J."/>
            <person name="Tyler B.M."/>
            <person name="Meinhardt L.W."/>
            <person name="Bailey B.A."/>
        </authorList>
    </citation>
    <scope>NUCLEOTIDE SEQUENCE [LARGE SCALE GENOMIC DNA]</scope>
    <source>
        <strain evidence="7">zdho120</strain>
    </source>
</reference>
<keyword evidence="2" id="KW-0158">Chromosome</keyword>
<evidence type="ECO:0000256" key="3">
    <source>
        <dbReference type="ARBA" id="ARBA00022895"/>
    </source>
</evidence>
<keyword evidence="3" id="KW-0779">Telomere</keyword>
<gene>
    <name evidence="6" type="ORF">PHMEG_0008043</name>
</gene>